<accession>A0AAE2VCH2</accession>
<dbReference type="EMBL" id="JAENIG010000004">
    <property type="protein sequence ID" value="MBK1854996.1"/>
    <property type="molecule type" value="Genomic_DNA"/>
</dbReference>
<protein>
    <submittedName>
        <fullName evidence="1">PD-(D/E)XK nuclease family protein</fullName>
    </submittedName>
</protein>
<dbReference type="RefSeq" id="WP_309489607.1">
    <property type="nucleotide sequence ID" value="NZ_JAENIG010000004.1"/>
</dbReference>
<keyword evidence="2" id="KW-1185">Reference proteome</keyword>
<evidence type="ECO:0000313" key="2">
    <source>
        <dbReference type="Proteomes" id="UP000634206"/>
    </source>
</evidence>
<proteinExistence type="predicted"/>
<dbReference type="InterPro" id="IPR029470">
    <property type="entry name" value="PDDEXK_4"/>
</dbReference>
<evidence type="ECO:0000313" key="1">
    <source>
        <dbReference type="EMBL" id="MBK1854996.1"/>
    </source>
</evidence>
<reference evidence="1" key="1">
    <citation type="submission" date="2021-01" db="EMBL/GenBank/DDBJ databases">
        <title>Modified the classification status of verrucomicrobia.</title>
        <authorList>
            <person name="Feng X."/>
        </authorList>
    </citation>
    <scope>NUCLEOTIDE SEQUENCE</scope>
    <source>
        <strain evidence="1">5K15</strain>
    </source>
</reference>
<gene>
    <name evidence="1" type="ORF">JIN83_08490</name>
</gene>
<dbReference type="Pfam" id="PF14281">
    <property type="entry name" value="PDDEXK_4"/>
    <property type="match status" value="1"/>
</dbReference>
<sequence>MPYPSLLDLFHALPKVKKNRTVMQVSGYPHYENVCSNILAFYLDPEEEHGLSDLLLQSLFKVTHKSCSASSALESLSFETINVEREYTTDGNKRIDLVITGENFVFGIENKIYHWLANDLNHYAKALRQCAIKEQRKNEAEQTPTIIKTVLGLHPVSPEKLQGGFTSITYTDLWQVVQQQLGHYLPNASQKWVIYLLDFIETTKQLTGQNMELKENDQFFIENDDQINQMIHARNDFLKRLSNQVSQLHSMISDEWDTIEPLSRAPWIAYKRCLVLDFTFQGNLKIAFDLWLNPRGWELQLWCRQSAKHNFVIRLLDTPQVKSKAPDPKPHNNRFITQTWDVGTPLEDILPHLLEWIKILPEAASHLEQT</sequence>
<organism evidence="1 2">
    <name type="scientific">Oceaniferula flava</name>
    <dbReference type="NCBI Taxonomy" id="2800421"/>
    <lineage>
        <taxon>Bacteria</taxon>
        <taxon>Pseudomonadati</taxon>
        <taxon>Verrucomicrobiota</taxon>
        <taxon>Verrucomicrobiia</taxon>
        <taxon>Verrucomicrobiales</taxon>
        <taxon>Verrucomicrobiaceae</taxon>
        <taxon>Oceaniferula</taxon>
    </lineage>
</organism>
<dbReference type="AlphaFoldDB" id="A0AAE2VCH2"/>
<comment type="caution">
    <text evidence="1">The sequence shown here is derived from an EMBL/GenBank/DDBJ whole genome shotgun (WGS) entry which is preliminary data.</text>
</comment>
<name>A0AAE2VCH2_9BACT</name>
<dbReference type="Proteomes" id="UP000634206">
    <property type="component" value="Unassembled WGS sequence"/>
</dbReference>